<accession>A0ABD2Q0V7</accession>
<dbReference type="GO" id="GO:0030154">
    <property type="term" value="P:cell differentiation"/>
    <property type="evidence" value="ECO:0007669"/>
    <property type="project" value="UniProtKB-KW"/>
</dbReference>
<dbReference type="Gene3D" id="2.10.25.140">
    <property type="match status" value="1"/>
</dbReference>
<keyword evidence="6" id="KW-0221">Differentiation</keyword>
<organism evidence="10 11">
    <name type="scientific">Cichlidogyrus casuarinus</name>
    <dbReference type="NCBI Taxonomy" id="1844966"/>
    <lineage>
        <taxon>Eukaryota</taxon>
        <taxon>Metazoa</taxon>
        <taxon>Spiralia</taxon>
        <taxon>Lophotrochozoa</taxon>
        <taxon>Platyhelminthes</taxon>
        <taxon>Monogenea</taxon>
        <taxon>Monopisthocotylea</taxon>
        <taxon>Dactylogyridea</taxon>
        <taxon>Ancyrocephalidae</taxon>
        <taxon>Cichlidogyrus</taxon>
    </lineage>
</organism>
<reference evidence="10 11" key="1">
    <citation type="submission" date="2024-11" db="EMBL/GenBank/DDBJ databases">
        <title>Adaptive evolution of stress response genes in parasites aligns with host niche diversity.</title>
        <authorList>
            <person name="Hahn C."/>
            <person name="Resl P."/>
        </authorList>
    </citation>
    <scope>NUCLEOTIDE SEQUENCE [LARGE SCALE GENOMIC DNA]</scope>
    <source>
        <strain evidence="10">EGGRZ-B1_66</strain>
        <tissue evidence="10">Body</tissue>
    </source>
</reference>
<feature type="domain" description="EGF-like" evidence="9">
    <location>
        <begin position="201"/>
        <end position="240"/>
    </location>
</feature>
<keyword evidence="3 8" id="KW-0245">EGF-like domain</keyword>
<keyword evidence="2" id="KW-0217">Developmental protein</keyword>
<evidence type="ECO:0000256" key="3">
    <source>
        <dbReference type="ARBA" id="ARBA00022536"/>
    </source>
</evidence>
<evidence type="ECO:0000313" key="11">
    <source>
        <dbReference type="Proteomes" id="UP001626550"/>
    </source>
</evidence>
<feature type="disulfide bond" evidence="8">
    <location>
        <begin position="367"/>
        <end position="376"/>
    </location>
</feature>
<dbReference type="SMART" id="SM00181">
    <property type="entry name" value="EGF"/>
    <property type="match status" value="3"/>
</dbReference>
<evidence type="ECO:0000256" key="2">
    <source>
        <dbReference type="ARBA" id="ARBA00022473"/>
    </source>
</evidence>
<dbReference type="Gene3D" id="2.10.25.10">
    <property type="entry name" value="Laminin"/>
    <property type="match status" value="2"/>
</dbReference>
<name>A0ABD2Q0V7_9PLAT</name>
<evidence type="ECO:0000259" key="9">
    <source>
        <dbReference type="PROSITE" id="PS50026"/>
    </source>
</evidence>
<keyword evidence="5" id="KW-0677">Repeat</keyword>
<evidence type="ECO:0000313" key="10">
    <source>
        <dbReference type="EMBL" id="KAL3312993.1"/>
    </source>
</evidence>
<protein>
    <recommendedName>
        <fullName evidence="9">EGF-like domain-containing protein</fullName>
    </recommendedName>
</protein>
<evidence type="ECO:0000256" key="7">
    <source>
        <dbReference type="ARBA" id="ARBA00023157"/>
    </source>
</evidence>
<feature type="disulfide bond" evidence="8">
    <location>
        <begin position="348"/>
        <end position="365"/>
    </location>
</feature>
<evidence type="ECO:0000256" key="4">
    <source>
        <dbReference type="ARBA" id="ARBA00022729"/>
    </source>
</evidence>
<dbReference type="InterPro" id="IPR051022">
    <property type="entry name" value="Notch_Cell-Fate_Det"/>
</dbReference>
<dbReference type="AlphaFoldDB" id="A0ABD2Q0V7"/>
<evidence type="ECO:0000256" key="5">
    <source>
        <dbReference type="ARBA" id="ARBA00022737"/>
    </source>
</evidence>
<comment type="caution">
    <text evidence="10">The sequence shown here is derived from an EMBL/GenBank/DDBJ whole genome shotgun (WGS) entry which is preliminary data.</text>
</comment>
<proteinExistence type="inferred from homology"/>
<keyword evidence="11" id="KW-1185">Reference proteome</keyword>
<dbReference type="PROSITE" id="PS00022">
    <property type="entry name" value="EGF_1"/>
    <property type="match status" value="2"/>
</dbReference>
<dbReference type="PANTHER" id="PTHR24049">
    <property type="entry name" value="CRUMBS FAMILY MEMBER"/>
    <property type="match status" value="1"/>
</dbReference>
<feature type="disulfide bond" evidence="8">
    <location>
        <begin position="230"/>
        <end position="239"/>
    </location>
</feature>
<dbReference type="PANTHER" id="PTHR24049:SF22">
    <property type="entry name" value="DROSOPHILA CRUMBS HOMOLOG"/>
    <property type="match status" value="1"/>
</dbReference>
<dbReference type="Pfam" id="PF18201">
    <property type="entry name" value="PIH1_CS"/>
    <property type="match status" value="1"/>
</dbReference>
<feature type="domain" description="EGF-like" evidence="9">
    <location>
        <begin position="338"/>
        <end position="377"/>
    </location>
</feature>
<dbReference type="InterPro" id="IPR041442">
    <property type="entry name" value="PIH1D1/2/3_CS-like"/>
</dbReference>
<dbReference type="CDD" id="cd00298">
    <property type="entry name" value="ACD_sHsps_p23-like"/>
    <property type="match status" value="1"/>
</dbReference>
<comment type="caution">
    <text evidence="8">Lacks conserved residue(s) required for the propagation of feature annotation.</text>
</comment>
<dbReference type="CDD" id="cd00054">
    <property type="entry name" value="EGF_CA"/>
    <property type="match status" value="1"/>
</dbReference>
<sequence>MVIKVDLPGTRKEQIILDIKDKFLDLRTPKYKLGLHLPNPVDPSTGKAEWDSKTECLELSVRNNREPTISIESQFTLDPGTKNYNGIFTVPITKALGGEFVLHVEVVDEDLGAAWDPIASYTYKPISVVQTDKRYTDLALAFSSKHESVTLVVASIRFKCDPEHYGMHCATHCASNSNFFKCGPEGEKICFTGYIGANCDRVDRCLTEFCAPHATCQNLLTGPPRKVCLCNGGRDAPECYPNYNPCQANPCLHSGTCTPIGTYNETFSCTCQPLYHGEICERRNRPCLDEARRLTRNSLNSIQKLVSLLLPDAFYNMSQKDQQDKALLNSLISDDDMPIELSKLENVCLNEGVCMESLTWNKWHCLCNGMYGGPKCETIANELERHQSRSEEHILLPKPETIIDNTYEGKLILEEDPYSEYAFITR</sequence>
<keyword evidence="4" id="KW-0732">Signal</keyword>
<feature type="domain" description="EGF-like" evidence="9">
    <location>
        <begin position="242"/>
        <end position="281"/>
    </location>
</feature>
<feature type="disulfide bond" evidence="8">
    <location>
        <begin position="271"/>
        <end position="280"/>
    </location>
</feature>
<dbReference type="InterPro" id="IPR000742">
    <property type="entry name" value="EGF"/>
</dbReference>
<evidence type="ECO:0000256" key="1">
    <source>
        <dbReference type="ARBA" id="ARBA00008511"/>
    </source>
</evidence>
<evidence type="ECO:0000256" key="8">
    <source>
        <dbReference type="PROSITE-ProRule" id="PRU00076"/>
    </source>
</evidence>
<dbReference type="Proteomes" id="UP001626550">
    <property type="component" value="Unassembled WGS sequence"/>
</dbReference>
<comment type="similarity">
    <text evidence="1">Belongs to the PIH1 family.</text>
</comment>
<dbReference type="EMBL" id="JBJKFK010001476">
    <property type="protein sequence ID" value="KAL3312993.1"/>
    <property type="molecule type" value="Genomic_DNA"/>
</dbReference>
<dbReference type="SUPFAM" id="SSF57196">
    <property type="entry name" value="EGF/Laminin"/>
    <property type="match status" value="2"/>
</dbReference>
<dbReference type="InterPro" id="IPR001774">
    <property type="entry name" value="DSL"/>
</dbReference>
<dbReference type="PROSITE" id="PS50026">
    <property type="entry name" value="EGF_3"/>
    <property type="match status" value="3"/>
</dbReference>
<evidence type="ECO:0000256" key="6">
    <source>
        <dbReference type="ARBA" id="ARBA00022782"/>
    </source>
</evidence>
<dbReference type="SMART" id="SM00051">
    <property type="entry name" value="DSL"/>
    <property type="match status" value="1"/>
</dbReference>
<gene>
    <name evidence="10" type="ORF">Ciccas_008406</name>
</gene>
<dbReference type="Pfam" id="PF01414">
    <property type="entry name" value="DSL"/>
    <property type="match status" value="1"/>
</dbReference>
<keyword evidence="7 8" id="KW-1015">Disulfide bond</keyword>
<dbReference type="Pfam" id="PF00008">
    <property type="entry name" value="EGF"/>
    <property type="match status" value="1"/>
</dbReference>